<evidence type="ECO:0000313" key="5">
    <source>
        <dbReference type="Proteomes" id="UP000443843"/>
    </source>
</evidence>
<dbReference type="GO" id="GO:0016651">
    <property type="term" value="F:oxidoreductase activity, acting on NAD(P)H"/>
    <property type="evidence" value="ECO:0007669"/>
    <property type="project" value="TreeGrafter"/>
</dbReference>
<dbReference type="InterPro" id="IPR013154">
    <property type="entry name" value="ADH-like_N"/>
</dbReference>
<dbReference type="EMBL" id="WNXQ01000001">
    <property type="protein sequence ID" value="MWB76978.1"/>
    <property type="molecule type" value="Genomic_DNA"/>
</dbReference>
<dbReference type="GO" id="GO:0070402">
    <property type="term" value="F:NADPH binding"/>
    <property type="evidence" value="ECO:0007669"/>
    <property type="project" value="TreeGrafter"/>
</dbReference>
<dbReference type="SMART" id="SM00829">
    <property type="entry name" value="PKS_ER"/>
    <property type="match status" value="1"/>
</dbReference>
<evidence type="ECO:0000313" key="4">
    <source>
        <dbReference type="EMBL" id="MWB76978.1"/>
    </source>
</evidence>
<dbReference type="CDD" id="cd05289">
    <property type="entry name" value="MDR_like_2"/>
    <property type="match status" value="1"/>
</dbReference>
<dbReference type="PANTHER" id="PTHR48106">
    <property type="entry name" value="QUINONE OXIDOREDUCTASE PIG3-RELATED"/>
    <property type="match status" value="1"/>
</dbReference>
<dbReference type="Gene3D" id="3.90.180.10">
    <property type="entry name" value="Medium-chain alcohol dehydrogenases, catalytic domain"/>
    <property type="match status" value="1"/>
</dbReference>
<comment type="caution">
    <text evidence="4">The sequence shown here is derived from an EMBL/GenBank/DDBJ whole genome shotgun (WGS) entry which is preliminary data.</text>
</comment>
<reference evidence="4 5" key="1">
    <citation type="submission" date="2019-11" db="EMBL/GenBank/DDBJ databases">
        <title>Pseudooceanicola pacifica sp. nov., isolated from deep-sea sediment of the Pacific Ocean.</title>
        <authorList>
            <person name="Lyu L."/>
        </authorList>
    </citation>
    <scope>NUCLEOTIDE SEQUENCE [LARGE SCALE GENOMIC DNA]</scope>
    <source>
        <strain evidence="4 5">216_PA32_1</strain>
    </source>
</reference>
<evidence type="ECO:0000256" key="1">
    <source>
        <dbReference type="ARBA" id="ARBA00022857"/>
    </source>
</evidence>
<dbReference type="Proteomes" id="UP000443843">
    <property type="component" value="Unassembled WGS sequence"/>
</dbReference>
<gene>
    <name evidence="4" type="ORF">GLS40_02935</name>
</gene>
<protein>
    <submittedName>
        <fullName evidence="4">Zinc-binding dehydrogenase</fullName>
    </submittedName>
</protein>
<dbReference type="InterPro" id="IPR002364">
    <property type="entry name" value="Quin_OxRdtase/zeta-crystal_CS"/>
</dbReference>
<dbReference type="Gene3D" id="3.40.50.720">
    <property type="entry name" value="NAD(P)-binding Rossmann-like Domain"/>
    <property type="match status" value="1"/>
</dbReference>
<dbReference type="InterPro" id="IPR020843">
    <property type="entry name" value="ER"/>
</dbReference>
<dbReference type="InterPro" id="IPR036291">
    <property type="entry name" value="NAD(P)-bd_dom_sf"/>
</dbReference>
<dbReference type="Pfam" id="PF08240">
    <property type="entry name" value="ADH_N"/>
    <property type="match status" value="1"/>
</dbReference>
<proteinExistence type="predicted"/>
<keyword evidence="1" id="KW-0521">NADP</keyword>
<sequence>MKAIQIAQHGGPEVLTLVDLPDLPPGPGEVAVQIRAASVNAADWKVRRGSSTASVTLPHVPGRDFAGTVVAVGEGADLAVGTDVFGVCPRETEGGYASRIVLPADLVAPMPAGFSHVESAAIALAGLTAMISLQDTLHLQAGEKILVQGGAGGVGGMAVQLARYMGAHVVTTGRAVNRDYLLGLGAHEVLDYTTQDIGAALGDCDAAFDTVGAATVPGSFAALRPGGRAAFIASGTAAPEPTRTDVTALRPAVNRSRALMARVAALAELGVFKPPVIETMPLADAARAHVASEAGHVRGKLVLLPD</sequence>
<dbReference type="GO" id="GO:0008270">
    <property type="term" value="F:zinc ion binding"/>
    <property type="evidence" value="ECO:0007669"/>
    <property type="project" value="InterPro"/>
</dbReference>
<organism evidence="4 5">
    <name type="scientific">Pseudooceanicola pacificus</name>
    <dbReference type="NCBI Taxonomy" id="2676438"/>
    <lineage>
        <taxon>Bacteria</taxon>
        <taxon>Pseudomonadati</taxon>
        <taxon>Pseudomonadota</taxon>
        <taxon>Alphaproteobacteria</taxon>
        <taxon>Rhodobacterales</taxon>
        <taxon>Paracoccaceae</taxon>
        <taxon>Pseudooceanicola</taxon>
    </lineage>
</organism>
<dbReference type="Pfam" id="PF13602">
    <property type="entry name" value="ADH_zinc_N_2"/>
    <property type="match status" value="1"/>
</dbReference>
<evidence type="ECO:0000256" key="2">
    <source>
        <dbReference type="ARBA" id="ARBA00023002"/>
    </source>
</evidence>
<evidence type="ECO:0000259" key="3">
    <source>
        <dbReference type="SMART" id="SM00829"/>
    </source>
</evidence>
<dbReference type="AlphaFoldDB" id="A0A844W906"/>
<dbReference type="SUPFAM" id="SSF51735">
    <property type="entry name" value="NAD(P)-binding Rossmann-fold domains"/>
    <property type="match status" value="1"/>
</dbReference>
<keyword evidence="5" id="KW-1185">Reference proteome</keyword>
<feature type="domain" description="Enoyl reductase (ER)" evidence="3">
    <location>
        <begin position="10"/>
        <end position="303"/>
    </location>
</feature>
<name>A0A844W906_9RHOB</name>
<dbReference type="RefSeq" id="WP_160381094.1">
    <property type="nucleotide sequence ID" value="NZ_WNXQ01000001.1"/>
</dbReference>
<dbReference type="PROSITE" id="PS01162">
    <property type="entry name" value="QOR_ZETA_CRYSTAL"/>
    <property type="match status" value="1"/>
</dbReference>
<keyword evidence="2" id="KW-0560">Oxidoreductase</keyword>
<dbReference type="SUPFAM" id="SSF50129">
    <property type="entry name" value="GroES-like"/>
    <property type="match status" value="1"/>
</dbReference>
<accession>A0A844W906</accession>
<dbReference type="InterPro" id="IPR011032">
    <property type="entry name" value="GroES-like_sf"/>
</dbReference>